<proteinExistence type="predicted"/>
<evidence type="ECO:0000256" key="2">
    <source>
        <dbReference type="ARBA" id="ARBA00004286"/>
    </source>
</evidence>
<dbReference type="KEGG" id="ncs:NCAS_0A13650"/>
<dbReference type="GO" id="GO:0000800">
    <property type="term" value="C:lateral element"/>
    <property type="evidence" value="ECO:0007669"/>
    <property type="project" value="EnsemblFungi"/>
</dbReference>
<dbReference type="STRING" id="1064592.G0V8X4"/>
<dbReference type="SUPFAM" id="SSF56019">
    <property type="entry name" value="The spindle assembly checkpoint protein mad2"/>
    <property type="match status" value="1"/>
</dbReference>
<dbReference type="GO" id="GO:0000400">
    <property type="term" value="F:four-way junction DNA binding"/>
    <property type="evidence" value="ECO:0007669"/>
    <property type="project" value="EnsemblFungi"/>
</dbReference>
<dbReference type="GO" id="GO:0051598">
    <property type="term" value="P:meiotic recombination checkpoint signaling"/>
    <property type="evidence" value="ECO:0007669"/>
    <property type="project" value="EnsemblFungi"/>
</dbReference>
<dbReference type="GO" id="GO:0010846">
    <property type="term" value="P:activation of reciprocal meiotic recombination"/>
    <property type="evidence" value="ECO:0007669"/>
    <property type="project" value="EnsemblFungi"/>
</dbReference>
<gene>
    <name evidence="7" type="primary">NCAS0A13650</name>
    <name evidence="7" type="ordered locus">NCAS_0A13650</name>
</gene>
<evidence type="ECO:0000256" key="4">
    <source>
        <dbReference type="ARBA" id="ARBA00023242"/>
    </source>
</evidence>
<keyword evidence="5" id="KW-0469">Meiosis</keyword>
<dbReference type="PANTHER" id="PTHR48225">
    <property type="entry name" value="HORMA DOMAIN-CONTAINING PROTEIN 1"/>
    <property type="match status" value="1"/>
</dbReference>
<dbReference type="InParanoid" id="G0V8X4"/>
<dbReference type="Proteomes" id="UP000001640">
    <property type="component" value="Chromosome 1"/>
</dbReference>
<keyword evidence="8" id="KW-1185">Reference proteome</keyword>
<dbReference type="GO" id="GO:0007130">
    <property type="term" value="P:synaptonemal complex assembly"/>
    <property type="evidence" value="ECO:0007669"/>
    <property type="project" value="EnsemblFungi"/>
</dbReference>
<evidence type="ECO:0000256" key="3">
    <source>
        <dbReference type="ARBA" id="ARBA00022454"/>
    </source>
</evidence>
<protein>
    <recommendedName>
        <fullName evidence="6">HORMA domain-containing protein</fullName>
    </recommendedName>
</protein>
<dbReference type="Pfam" id="PF02301">
    <property type="entry name" value="HORMA"/>
    <property type="match status" value="1"/>
</dbReference>
<dbReference type="GeneID" id="96901401"/>
<dbReference type="HOGENOM" id="CLU_033649_0_0_1"/>
<dbReference type="InterPro" id="IPR003511">
    <property type="entry name" value="HORMA_dom"/>
</dbReference>
<accession>G0V8X4</accession>
<keyword evidence="3" id="KW-0158">Chromosome</keyword>
<name>G0V8X4_NAUCA</name>
<reference key="2">
    <citation type="submission" date="2011-08" db="EMBL/GenBank/DDBJ databases">
        <title>Genome sequence of Naumovozyma castellii.</title>
        <authorList>
            <person name="Gordon J.L."/>
            <person name="Armisen D."/>
            <person name="Proux-Wera E."/>
            <person name="OhEigeartaigh S.S."/>
            <person name="Byrne K.P."/>
            <person name="Wolfe K.H."/>
        </authorList>
    </citation>
    <scope>NUCLEOTIDE SEQUENCE</scope>
    <source>
        <strain>Type strain:CBS 4309</strain>
    </source>
</reference>
<dbReference type="PROSITE" id="PS50815">
    <property type="entry name" value="HORMA"/>
    <property type="match status" value="1"/>
</dbReference>
<evidence type="ECO:0000259" key="6">
    <source>
        <dbReference type="PROSITE" id="PS50815"/>
    </source>
</evidence>
<comment type="subcellular location">
    <subcellularLocation>
        <location evidence="2">Chromosome</location>
    </subcellularLocation>
    <subcellularLocation>
        <location evidence="1">Nucleus</location>
    </subcellularLocation>
</comment>
<dbReference type="OrthoDB" id="1928087at2759"/>
<sequence>MSTSNVTLVKPATETKTVLTTEQSQKLIQTMLTMSFGCFAFLRGLFPDDNFVDQRFVPEKVQKSYCKENASQTNSIKIKTLVRGKSREADLLLDWLEKGVFQSIKLKYLQALSLGIFLDESNPTDLVEDYLFAFDYDDSSNVTLKINGEKDTVSLLDSRKMAQQLMRRFIIITQSLDPLPQKKFLSMRLMFNDSVDPNYQPYLFKDATFDRRPTLKMPVSADKESFSVGALDTKFHKVDLKVFSVSDFVANEMDSNSTFQYVDPFALINSSQQHPASVPRESQISSKLSEILQSSQPSIQPTQAVTQINNTNNIQDAKCDCGLECPANSSATKVCRICKRQVHGNCYGNAAPPRIANCMTCCYGKALDSTSSDFQDLMILRKCYRLLVRRRIFPASINIFKKQLIEDPKPFSERINFAITVLFQDGVLSLSKEADPTTPQRVNASTVLVDDPGLIIPNLSGEIYGKEYIWYFRYNTSKVHSCYMDIVPQSREQIDSWLEQVKALRYEYHHSLPATCDIQMLEINDTPTQDPIIIGQKRKHIDLNQYLNDESSVTKDTVDISVNKEVSETPKKIRKISVSKKTLRSNW</sequence>
<organism evidence="7 8">
    <name type="scientific">Naumovozyma castellii</name>
    <name type="common">Yeast</name>
    <name type="synonym">Saccharomyces castellii</name>
    <dbReference type="NCBI Taxonomy" id="27288"/>
    <lineage>
        <taxon>Eukaryota</taxon>
        <taxon>Fungi</taxon>
        <taxon>Dikarya</taxon>
        <taxon>Ascomycota</taxon>
        <taxon>Saccharomycotina</taxon>
        <taxon>Saccharomycetes</taxon>
        <taxon>Saccharomycetales</taxon>
        <taxon>Saccharomycetaceae</taxon>
        <taxon>Naumovozyma</taxon>
    </lineage>
</organism>
<dbReference type="InterPro" id="IPR051294">
    <property type="entry name" value="HORMA_MeioticProgression"/>
</dbReference>
<reference evidence="7 8" key="1">
    <citation type="journal article" date="2011" name="Proc. Natl. Acad. Sci. U.S.A.">
        <title>Evolutionary erosion of yeast sex chromosomes by mating-type switching accidents.</title>
        <authorList>
            <person name="Gordon J.L."/>
            <person name="Armisen D."/>
            <person name="Proux-Wera E."/>
            <person name="Oheigeartaigh S.S."/>
            <person name="Byrne K.P."/>
            <person name="Wolfe K.H."/>
        </authorList>
    </citation>
    <scope>NUCLEOTIDE SEQUENCE [LARGE SCALE GENOMIC DNA]</scope>
    <source>
        <strain evidence="8">ATCC 76901 / BCRC 22586 / CBS 4309 / NBRC 1992 / NRRL Y-12630</strain>
    </source>
</reference>
<feature type="domain" description="HORMA" evidence="6">
    <location>
        <begin position="22"/>
        <end position="242"/>
    </location>
</feature>
<dbReference type="OMA" id="MRLMFNE"/>
<dbReference type="PANTHER" id="PTHR48225:SF7">
    <property type="entry name" value="MEIOSIS-SPECIFIC PROTEIN HOP1"/>
    <property type="match status" value="1"/>
</dbReference>
<dbReference type="FunCoup" id="G0V8X4">
    <property type="interactions" value="141"/>
</dbReference>
<evidence type="ECO:0000313" key="7">
    <source>
        <dbReference type="EMBL" id="CCC67923.1"/>
    </source>
</evidence>
<evidence type="ECO:0000256" key="1">
    <source>
        <dbReference type="ARBA" id="ARBA00004123"/>
    </source>
</evidence>
<dbReference type="eggNOG" id="KOG4652">
    <property type="taxonomic scope" value="Eukaryota"/>
</dbReference>
<dbReference type="InterPro" id="IPR036570">
    <property type="entry name" value="HORMA_dom_sf"/>
</dbReference>
<evidence type="ECO:0000313" key="8">
    <source>
        <dbReference type="Proteomes" id="UP000001640"/>
    </source>
</evidence>
<dbReference type="EMBL" id="HE576752">
    <property type="protein sequence ID" value="CCC67923.1"/>
    <property type="molecule type" value="Genomic_DNA"/>
</dbReference>
<keyword evidence="4" id="KW-0539">Nucleus</keyword>
<dbReference type="Gene3D" id="3.30.900.10">
    <property type="entry name" value="HORMA domain"/>
    <property type="match status" value="1"/>
</dbReference>
<dbReference type="RefSeq" id="XP_003674303.1">
    <property type="nucleotide sequence ID" value="XM_003674255.1"/>
</dbReference>
<dbReference type="AlphaFoldDB" id="G0V8X4"/>
<evidence type="ECO:0000256" key="5">
    <source>
        <dbReference type="ARBA" id="ARBA00023254"/>
    </source>
</evidence>
<dbReference type="GO" id="GO:0003682">
    <property type="term" value="F:chromatin binding"/>
    <property type="evidence" value="ECO:0007669"/>
    <property type="project" value="EnsemblFungi"/>
</dbReference>